<dbReference type="InterPro" id="IPR003835">
    <property type="entry name" value="Glyco_trans_19"/>
</dbReference>
<sequence length="383" mass="42534">MRKIMVSAGEVSGDIHGTHLVREIKRLDPNIYFFGMGSEKLLAEGVDIKVDITKRGTVGIFEAIPNIIPVYLAYKRMASLLRQEKPDLLILIDSQGINMPLAKAAKKLGIKTTYYIAPQEWLWGTERGVKKVSETIDLIISIFEQEHKAYKRAGGKSVYFGHPLIDIVRPELTKEETISQFIGKASGPIISLCPGSRPQEIKGLFPILLKAGELIQKEIPNAKFLIPAASTGMIKEIFNLISEDFRPKAVVGHTYDILAASDLAICTSGTINLEASILDTPNIMVYKLHPLTYWLGKYVLKLGEKLKYFSMPNMLLDERVIPELVMRDANPSKIAATAMAILKDKKRQEQMKTDFVDLKLKLGQPGVISRCAEAVTALTLDIG</sequence>
<gene>
    <name evidence="11" type="ORF">A3H38_00430</name>
</gene>
<dbReference type="PANTHER" id="PTHR30372:SF4">
    <property type="entry name" value="LIPID-A-DISACCHARIDE SYNTHASE, MITOCHONDRIAL-RELATED"/>
    <property type="match status" value="1"/>
</dbReference>
<dbReference type="GO" id="GO:0016020">
    <property type="term" value="C:membrane"/>
    <property type="evidence" value="ECO:0007669"/>
    <property type="project" value="GOC"/>
</dbReference>
<evidence type="ECO:0000313" key="12">
    <source>
        <dbReference type="Proteomes" id="UP000176938"/>
    </source>
</evidence>
<evidence type="ECO:0000256" key="8">
    <source>
        <dbReference type="ARBA" id="ARBA00023098"/>
    </source>
</evidence>
<keyword evidence="6" id="KW-0328">Glycosyltransferase</keyword>
<name>A0A1F4RFM1_UNCSA</name>
<dbReference type="EC" id="2.4.1.182" evidence="2 10"/>
<evidence type="ECO:0000256" key="5">
    <source>
        <dbReference type="ARBA" id="ARBA00022556"/>
    </source>
</evidence>
<evidence type="ECO:0000256" key="3">
    <source>
        <dbReference type="ARBA" id="ARBA00020902"/>
    </source>
</evidence>
<dbReference type="PANTHER" id="PTHR30372">
    <property type="entry name" value="LIPID-A-DISACCHARIDE SYNTHASE"/>
    <property type="match status" value="1"/>
</dbReference>
<dbReference type="GO" id="GO:0009245">
    <property type="term" value="P:lipid A biosynthetic process"/>
    <property type="evidence" value="ECO:0007669"/>
    <property type="project" value="UniProtKB-UniRule"/>
</dbReference>
<evidence type="ECO:0000256" key="4">
    <source>
        <dbReference type="ARBA" id="ARBA00022516"/>
    </source>
</evidence>
<keyword evidence="4" id="KW-0444">Lipid biosynthesis</keyword>
<dbReference type="GO" id="GO:0008915">
    <property type="term" value="F:lipid-A-disaccharide synthase activity"/>
    <property type="evidence" value="ECO:0007669"/>
    <property type="project" value="UniProtKB-UniRule"/>
</dbReference>
<dbReference type="AlphaFoldDB" id="A0A1F4RFM1"/>
<organism evidence="11 12">
    <name type="scientific">candidate division WOR-1 bacterium RIFCSPLOWO2_02_FULL_46_20</name>
    <dbReference type="NCBI Taxonomy" id="1802567"/>
    <lineage>
        <taxon>Bacteria</taxon>
        <taxon>Bacillati</taxon>
        <taxon>Saganbacteria</taxon>
    </lineage>
</organism>
<dbReference type="EMBL" id="METP01000012">
    <property type="protein sequence ID" value="OGC06982.1"/>
    <property type="molecule type" value="Genomic_DNA"/>
</dbReference>
<evidence type="ECO:0000256" key="1">
    <source>
        <dbReference type="ARBA" id="ARBA00002056"/>
    </source>
</evidence>
<comment type="caution">
    <text evidence="11">The sequence shown here is derived from an EMBL/GenBank/DDBJ whole genome shotgun (WGS) entry which is preliminary data.</text>
</comment>
<proteinExistence type="predicted"/>
<dbReference type="GO" id="GO:0005543">
    <property type="term" value="F:phospholipid binding"/>
    <property type="evidence" value="ECO:0007669"/>
    <property type="project" value="TreeGrafter"/>
</dbReference>
<evidence type="ECO:0000313" key="11">
    <source>
        <dbReference type="EMBL" id="OGC06982.1"/>
    </source>
</evidence>
<evidence type="ECO:0000256" key="10">
    <source>
        <dbReference type="NCBIfam" id="TIGR00215"/>
    </source>
</evidence>
<dbReference type="Proteomes" id="UP000176938">
    <property type="component" value="Unassembled WGS sequence"/>
</dbReference>
<protein>
    <recommendedName>
        <fullName evidence="3 10">Lipid-A-disaccharide synthase</fullName>
        <ecNumber evidence="2 10">2.4.1.182</ecNumber>
    </recommendedName>
</protein>
<keyword evidence="5" id="KW-0441">Lipid A biosynthesis</keyword>
<evidence type="ECO:0000256" key="7">
    <source>
        <dbReference type="ARBA" id="ARBA00022679"/>
    </source>
</evidence>
<keyword evidence="7" id="KW-0808">Transferase</keyword>
<reference evidence="11 12" key="1">
    <citation type="journal article" date="2016" name="Nat. Commun.">
        <title>Thousands of microbial genomes shed light on interconnected biogeochemical processes in an aquifer system.</title>
        <authorList>
            <person name="Anantharaman K."/>
            <person name="Brown C.T."/>
            <person name="Hug L.A."/>
            <person name="Sharon I."/>
            <person name="Castelle C.J."/>
            <person name="Probst A.J."/>
            <person name="Thomas B.C."/>
            <person name="Singh A."/>
            <person name="Wilkins M.J."/>
            <person name="Karaoz U."/>
            <person name="Brodie E.L."/>
            <person name="Williams K.H."/>
            <person name="Hubbard S.S."/>
            <person name="Banfield J.F."/>
        </authorList>
    </citation>
    <scope>NUCLEOTIDE SEQUENCE [LARGE SCALE GENOMIC DNA]</scope>
</reference>
<comment type="function">
    <text evidence="1">Condensation of UDP-2,3-diacylglucosamine and 2,3-diacylglucosamine-1-phosphate to form lipid A disaccharide, a precursor of lipid A, a phosphorylated glycolipid that anchors the lipopolysaccharide to the outer membrane of the cell.</text>
</comment>
<keyword evidence="8" id="KW-0443">Lipid metabolism</keyword>
<evidence type="ECO:0000256" key="2">
    <source>
        <dbReference type="ARBA" id="ARBA00012687"/>
    </source>
</evidence>
<dbReference type="NCBIfam" id="TIGR00215">
    <property type="entry name" value="lpxB"/>
    <property type="match status" value="1"/>
</dbReference>
<evidence type="ECO:0000256" key="6">
    <source>
        <dbReference type="ARBA" id="ARBA00022676"/>
    </source>
</evidence>
<evidence type="ECO:0000256" key="9">
    <source>
        <dbReference type="ARBA" id="ARBA00048975"/>
    </source>
</evidence>
<dbReference type="SUPFAM" id="SSF53756">
    <property type="entry name" value="UDP-Glycosyltransferase/glycogen phosphorylase"/>
    <property type="match status" value="1"/>
</dbReference>
<accession>A0A1F4RFM1</accession>
<dbReference type="Pfam" id="PF02684">
    <property type="entry name" value="LpxB"/>
    <property type="match status" value="1"/>
</dbReference>
<comment type="catalytic activity">
    <reaction evidence="9">
        <text>a lipid X + a UDP-2-N,3-O-bis[(3R)-3-hydroxyacyl]-alpha-D-glucosamine = a lipid A disaccharide + UDP + H(+)</text>
        <dbReference type="Rhea" id="RHEA:67828"/>
        <dbReference type="ChEBI" id="CHEBI:15378"/>
        <dbReference type="ChEBI" id="CHEBI:58223"/>
        <dbReference type="ChEBI" id="CHEBI:137748"/>
        <dbReference type="ChEBI" id="CHEBI:176338"/>
        <dbReference type="ChEBI" id="CHEBI:176343"/>
        <dbReference type="EC" id="2.4.1.182"/>
    </reaction>
</comment>